<evidence type="ECO:0000313" key="4">
    <source>
        <dbReference type="Proteomes" id="UP000177845"/>
    </source>
</evidence>
<organism evidence="3 4">
    <name type="scientific">candidate division WWE3 bacterium RIFOXYD1_FULL_43_17</name>
    <dbReference type="NCBI Taxonomy" id="1802652"/>
    <lineage>
        <taxon>Bacteria</taxon>
        <taxon>Katanobacteria</taxon>
    </lineage>
</organism>
<dbReference type="AlphaFoldDB" id="A0A1F4XEM2"/>
<accession>A0A1F4XEM2</accession>
<keyword evidence="2" id="KW-1133">Transmembrane helix</keyword>
<proteinExistence type="predicted"/>
<evidence type="ECO:0000256" key="2">
    <source>
        <dbReference type="SAM" id="Phobius"/>
    </source>
</evidence>
<sequence length="123" mass="13920">MDEQINTPIEQQPQAEQMPDWNTPKPVEDELNKYGSANGLKVFLIIGFVVILAAIGVFVYQIVVKGKTPAQQIQRQPVTEEVKQEEPVEENKTPGEQIDEIDQLNIDEMDTLLNETDLDDLDL</sequence>
<feature type="compositionally biased region" description="Basic and acidic residues" evidence="1">
    <location>
        <begin position="78"/>
        <end position="93"/>
    </location>
</feature>
<reference evidence="3 4" key="1">
    <citation type="journal article" date="2016" name="Nat. Commun.">
        <title>Thousands of microbial genomes shed light on interconnected biogeochemical processes in an aquifer system.</title>
        <authorList>
            <person name="Anantharaman K."/>
            <person name="Brown C.T."/>
            <person name="Hug L.A."/>
            <person name="Sharon I."/>
            <person name="Castelle C.J."/>
            <person name="Probst A.J."/>
            <person name="Thomas B.C."/>
            <person name="Singh A."/>
            <person name="Wilkins M.J."/>
            <person name="Karaoz U."/>
            <person name="Brodie E.L."/>
            <person name="Williams K.H."/>
            <person name="Hubbard S.S."/>
            <person name="Banfield J.F."/>
        </authorList>
    </citation>
    <scope>NUCLEOTIDE SEQUENCE [LARGE SCALE GENOMIC DNA]</scope>
</reference>
<protein>
    <submittedName>
        <fullName evidence="3">Uncharacterized protein</fullName>
    </submittedName>
</protein>
<feature type="region of interest" description="Disordered" evidence="1">
    <location>
        <begin position="73"/>
        <end position="102"/>
    </location>
</feature>
<comment type="caution">
    <text evidence="3">The sequence shown here is derived from an EMBL/GenBank/DDBJ whole genome shotgun (WGS) entry which is preliminary data.</text>
</comment>
<name>A0A1F4XEM2_UNCKA</name>
<gene>
    <name evidence="3" type="ORF">A3K01_00620</name>
</gene>
<keyword evidence="2" id="KW-0472">Membrane</keyword>
<dbReference type="EMBL" id="MEWJ01000021">
    <property type="protein sequence ID" value="OGC80118.1"/>
    <property type="molecule type" value="Genomic_DNA"/>
</dbReference>
<keyword evidence="2" id="KW-0812">Transmembrane</keyword>
<feature type="transmembrane region" description="Helical" evidence="2">
    <location>
        <begin position="42"/>
        <end position="63"/>
    </location>
</feature>
<evidence type="ECO:0000256" key="1">
    <source>
        <dbReference type="SAM" id="MobiDB-lite"/>
    </source>
</evidence>
<feature type="region of interest" description="Disordered" evidence="1">
    <location>
        <begin position="1"/>
        <end position="27"/>
    </location>
</feature>
<feature type="compositionally biased region" description="Polar residues" evidence="1">
    <location>
        <begin position="1"/>
        <end position="15"/>
    </location>
</feature>
<dbReference type="Proteomes" id="UP000177845">
    <property type="component" value="Unassembled WGS sequence"/>
</dbReference>
<evidence type="ECO:0000313" key="3">
    <source>
        <dbReference type="EMBL" id="OGC80118.1"/>
    </source>
</evidence>